<comment type="caution">
    <text evidence="3">The sequence shown here is derived from an EMBL/GenBank/DDBJ whole genome shotgun (WGS) entry which is preliminary data.</text>
</comment>
<reference evidence="3 4" key="1">
    <citation type="submission" date="2019-07" db="EMBL/GenBank/DDBJ databases">
        <title>Whole genome shotgun sequence of Methylobacterium oxalidis NBRC 107715.</title>
        <authorList>
            <person name="Hosoyama A."/>
            <person name="Uohara A."/>
            <person name="Ohji S."/>
            <person name="Ichikawa N."/>
        </authorList>
    </citation>
    <scope>NUCLEOTIDE SEQUENCE [LARGE SCALE GENOMIC DNA]</scope>
    <source>
        <strain evidence="3 4">NBRC 107715</strain>
    </source>
</reference>
<organism evidence="3 4">
    <name type="scientific">Methylobacterium oxalidis</name>
    <dbReference type="NCBI Taxonomy" id="944322"/>
    <lineage>
        <taxon>Bacteria</taxon>
        <taxon>Pseudomonadati</taxon>
        <taxon>Pseudomonadota</taxon>
        <taxon>Alphaproteobacteria</taxon>
        <taxon>Hyphomicrobiales</taxon>
        <taxon>Methylobacteriaceae</taxon>
        <taxon>Methylobacterium</taxon>
    </lineage>
</organism>
<evidence type="ECO:0000313" key="3">
    <source>
        <dbReference type="EMBL" id="GEP04186.1"/>
    </source>
</evidence>
<feature type="region of interest" description="Disordered" evidence="1">
    <location>
        <begin position="164"/>
        <end position="243"/>
    </location>
</feature>
<gene>
    <name evidence="3" type="ORF">MOX02_22240</name>
</gene>
<feature type="region of interest" description="Disordered" evidence="1">
    <location>
        <begin position="20"/>
        <end position="51"/>
    </location>
</feature>
<feature type="compositionally biased region" description="Pro residues" evidence="1">
    <location>
        <begin position="34"/>
        <end position="48"/>
    </location>
</feature>
<evidence type="ECO:0000256" key="2">
    <source>
        <dbReference type="SAM" id="SignalP"/>
    </source>
</evidence>
<feature type="signal peptide" evidence="2">
    <location>
        <begin position="1"/>
        <end position="24"/>
    </location>
</feature>
<sequence length="243" mass="24442">MNTLRALAAASWLLAAGGPAPAQAPPAKAARAPAPAPVPTPAAGPAPAPCGAQAARYEDRKGVALWVTRKGRAEVENPLRPLTPEVTQVLQVVIGARVATAYGPDLAALRRGSAPAVLEAQLGGPIRWEAGLPALPDPITIVSEVGETLASLGFRGCTEAPAVKPAPVAKKPEKKPARRAAKPDAANPDATKAEGEGAPEGAKALEAAPPRARGREKAAAKPAAKPAPQAPPGFNLPQGAIGE</sequence>
<accession>A0A512J2K3</accession>
<dbReference type="AlphaFoldDB" id="A0A512J2K3"/>
<feature type="compositionally biased region" description="Low complexity" evidence="1">
    <location>
        <begin position="20"/>
        <end position="33"/>
    </location>
</feature>
<name>A0A512J2K3_9HYPH</name>
<feature type="compositionally biased region" description="Low complexity" evidence="1">
    <location>
        <begin position="199"/>
        <end position="211"/>
    </location>
</feature>
<dbReference type="Proteomes" id="UP000321960">
    <property type="component" value="Unassembled WGS sequence"/>
</dbReference>
<evidence type="ECO:0000313" key="4">
    <source>
        <dbReference type="Proteomes" id="UP000321960"/>
    </source>
</evidence>
<keyword evidence="2" id="KW-0732">Signal</keyword>
<proteinExistence type="predicted"/>
<dbReference type="EMBL" id="BJZU01000039">
    <property type="protein sequence ID" value="GEP04186.1"/>
    <property type="molecule type" value="Genomic_DNA"/>
</dbReference>
<feature type="chain" id="PRO_5021900463" evidence="2">
    <location>
        <begin position="25"/>
        <end position="243"/>
    </location>
</feature>
<protein>
    <submittedName>
        <fullName evidence="3">Uncharacterized protein</fullName>
    </submittedName>
</protein>
<evidence type="ECO:0000256" key="1">
    <source>
        <dbReference type="SAM" id="MobiDB-lite"/>
    </source>
</evidence>